<protein>
    <submittedName>
        <fullName evidence="1">Uncharacterized protein</fullName>
    </submittedName>
</protein>
<organism evidence="1 2">
    <name type="scientific">Austropuccinia psidii MF-1</name>
    <dbReference type="NCBI Taxonomy" id="1389203"/>
    <lineage>
        <taxon>Eukaryota</taxon>
        <taxon>Fungi</taxon>
        <taxon>Dikarya</taxon>
        <taxon>Basidiomycota</taxon>
        <taxon>Pucciniomycotina</taxon>
        <taxon>Pucciniomycetes</taxon>
        <taxon>Pucciniales</taxon>
        <taxon>Sphaerophragmiaceae</taxon>
        <taxon>Austropuccinia</taxon>
    </lineage>
</organism>
<accession>A0A9Q3BD68</accession>
<evidence type="ECO:0000313" key="2">
    <source>
        <dbReference type="Proteomes" id="UP000765509"/>
    </source>
</evidence>
<evidence type="ECO:0000313" key="1">
    <source>
        <dbReference type="EMBL" id="MBW0463114.1"/>
    </source>
</evidence>
<comment type="caution">
    <text evidence="1">The sequence shown here is derived from an EMBL/GenBank/DDBJ whole genome shotgun (WGS) entry which is preliminary data.</text>
</comment>
<dbReference type="Proteomes" id="UP000765509">
    <property type="component" value="Unassembled WGS sequence"/>
</dbReference>
<name>A0A9Q3BD68_9BASI</name>
<dbReference type="AlphaFoldDB" id="A0A9Q3BD68"/>
<proteinExistence type="predicted"/>
<gene>
    <name evidence="1" type="ORF">O181_002829</name>
</gene>
<sequence length="124" mass="14748">MKLNEFRLQPLELESEMEHMLNDLQTSAYYSQNFFRKLVRTIQPIADLQRGLQLRRDKFINEGYLSRVKIEFEDAAWVMGRHLQFSSSFFKSSFQKSQSDHGPTYLEILWPRGRLLDIPGEDVF</sequence>
<reference evidence="1" key="1">
    <citation type="submission" date="2021-03" db="EMBL/GenBank/DDBJ databases">
        <title>Draft genome sequence of rust myrtle Austropuccinia psidii MF-1, a brazilian biotype.</title>
        <authorList>
            <person name="Quecine M.C."/>
            <person name="Pachon D.M.R."/>
            <person name="Bonatelli M.L."/>
            <person name="Correr F.H."/>
            <person name="Franceschini L.M."/>
            <person name="Leite T.F."/>
            <person name="Margarido G.R.A."/>
            <person name="Almeida C.A."/>
            <person name="Ferrarezi J.A."/>
            <person name="Labate C.A."/>
        </authorList>
    </citation>
    <scope>NUCLEOTIDE SEQUENCE</scope>
    <source>
        <strain evidence="1">MF-1</strain>
    </source>
</reference>
<dbReference type="EMBL" id="AVOT02000487">
    <property type="protein sequence ID" value="MBW0463114.1"/>
    <property type="molecule type" value="Genomic_DNA"/>
</dbReference>
<keyword evidence="2" id="KW-1185">Reference proteome</keyword>